<gene>
    <name evidence="9" type="ORF">ACHAWO_006293</name>
</gene>
<keyword evidence="4 8" id="KW-1133">Transmembrane helix</keyword>
<dbReference type="PANTHER" id="PTHR43448:SF2">
    <property type="entry name" value="PROTOHEME IX FARNESYLTRANSFERASE, MITOCHONDRIAL"/>
    <property type="match status" value="1"/>
</dbReference>
<feature type="transmembrane region" description="Helical" evidence="8">
    <location>
        <begin position="235"/>
        <end position="256"/>
    </location>
</feature>
<dbReference type="PANTHER" id="PTHR43448">
    <property type="entry name" value="PROTOHEME IX FARNESYLTRANSFERASE, MITOCHONDRIAL"/>
    <property type="match status" value="1"/>
</dbReference>
<comment type="subcellular location">
    <subcellularLocation>
        <location evidence="1">Membrane</location>
        <topology evidence="1">Multi-pass membrane protein</topology>
    </subcellularLocation>
</comment>
<keyword evidence="2" id="KW-0808">Transferase</keyword>
<evidence type="ECO:0000256" key="8">
    <source>
        <dbReference type="SAM" id="Phobius"/>
    </source>
</evidence>
<evidence type="ECO:0000256" key="6">
    <source>
        <dbReference type="ARBA" id="ARBA00023136"/>
    </source>
</evidence>
<evidence type="ECO:0000313" key="9">
    <source>
        <dbReference type="EMBL" id="KAL3779335.1"/>
    </source>
</evidence>
<evidence type="ECO:0000256" key="4">
    <source>
        <dbReference type="ARBA" id="ARBA00022989"/>
    </source>
</evidence>
<dbReference type="Proteomes" id="UP001530400">
    <property type="component" value="Unassembled WGS sequence"/>
</dbReference>
<proteinExistence type="predicted"/>
<dbReference type="InterPro" id="IPR000537">
    <property type="entry name" value="UbiA_prenyltransferase"/>
</dbReference>
<dbReference type="CDD" id="cd13957">
    <property type="entry name" value="PT_UbiA_Cox10"/>
    <property type="match status" value="1"/>
</dbReference>
<feature type="transmembrane region" description="Helical" evidence="8">
    <location>
        <begin position="336"/>
        <end position="353"/>
    </location>
</feature>
<dbReference type="NCBIfam" id="TIGR01473">
    <property type="entry name" value="cyoE_ctaB"/>
    <property type="match status" value="1"/>
</dbReference>
<keyword evidence="10" id="KW-1185">Reference proteome</keyword>
<organism evidence="9 10">
    <name type="scientific">Cyclotella atomus</name>
    <dbReference type="NCBI Taxonomy" id="382360"/>
    <lineage>
        <taxon>Eukaryota</taxon>
        <taxon>Sar</taxon>
        <taxon>Stramenopiles</taxon>
        <taxon>Ochrophyta</taxon>
        <taxon>Bacillariophyta</taxon>
        <taxon>Coscinodiscophyceae</taxon>
        <taxon>Thalassiosirophycidae</taxon>
        <taxon>Stephanodiscales</taxon>
        <taxon>Stephanodiscaceae</taxon>
        <taxon>Cyclotella</taxon>
    </lineage>
</organism>
<dbReference type="AlphaFoldDB" id="A0ABD3NTQ7"/>
<feature type="transmembrane region" description="Helical" evidence="8">
    <location>
        <begin position="204"/>
        <end position="223"/>
    </location>
</feature>
<evidence type="ECO:0000313" key="10">
    <source>
        <dbReference type="Proteomes" id="UP001530400"/>
    </source>
</evidence>
<feature type="transmembrane region" description="Helical" evidence="8">
    <location>
        <begin position="305"/>
        <end position="324"/>
    </location>
</feature>
<protein>
    <recommendedName>
        <fullName evidence="7">Heme O synthase</fullName>
    </recommendedName>
</protein>
<evidence type="ECO:0000256" key="1">
    <source>
        <dbReference type="ARBA" id="ARBA00004141"/>
    </source>
</evidence>
<reference evidence="9 10" key="1">
    <citation type="submission" date="2024-10" db="EMBL/GenBank/DDBJ databases">
        <title>Updated reference genomes for cyclostephanoid diatoms.</title>
        <authorList>
            <person name="Roberts W.R."/>
            <person name="Alverson A.J."/>
        </authorList>
    </citation>
    <scope>NUCLEOTIDE SEQUENCE [LARGE SCALE GENOMIC DNA]</scope>
    <source>
        <strain evidence="9 10">AJA010-31</strain>
    </source>
</reference>
<dbReference type="GO" id="GO:0006783">
    <property type="term" value="P:heme biosynthetic process"/>
    <property type="evidence" value="ECO:0007669"/>
    <property type="project" value="UniProtKB-KW"/>
</dbReference>
<evidence type="ECO:0000256" key="5">
    <source>
        <dbReference type="ARBA" id="ARBA00023133"/>
    </source>
</evidence>
<dbReference type="Pfam" id="PF01040">
    <property type="entry name" value="UbiA"/>
    <property type="match status" value="1"/>
</dbReference>
<evidence type="ECO:0000256" key="2">
    <source>
        <dbReference type="ARBA" id="ARBA00022679"/>
    </source>
</evidence>
<dbReference type="InterPro" id="IPR006369">
    <property type="entry name" value="Protohaem_IX_farnesylTrfase"/>
</dbReference>
<keyword evidence="3 8" id="KW-0812">Transmembrane</keyword>
<keyword evidence="6 8" id="KW-0472">Membrane</keyword>
<sequence length="456" mass="49995">MNQPFLRRSTRILIPSIHNNNAHRQIRSSLLLLDRLSLPHQYRPLSSSTQRHDDNPPPSRTAANLTSSLLELSKARLSLLVVTTTSLGFLSAGPSLLLTQPATLLAVSTGTALCSASAATLNQVIETPSDILMKRTRNRPLLPQSNGRPAALSKEEGLAWAAFTGGSGASILMACTDPLTTLLGVGNIALYAGVYTYMKPKTEWNTWVGAIVGAVPPVMGYTAATGGCVLEAEPILLGSTLFLWQFPHFMALNWMYREDYKRGGFNMISTSDPTGSRTSTFITRYTLYLSTLPILSSLMEVTSPMFAIEGIALNAYAIYVARRFHKDKSNANARKVFLTSLWYLPCFLMLFLLHSKKWHSDKEEDSFNSSNNDGALLDWISKIQGAGREACLHELIVQKNLWVQFASSSSSDDREEKIELDESKCPVALVKGSVAAAEKKSRDVIDADTSREDGSV</sequence>
<comment type="caution">
    <text evidence="9">The sequence shown here is derived from an EMBL/GenBank/DDBJ whole genome shotgun (WGS) entry which is preliminary data.</text>
</comment>
<dbReference type="InterPro" id="IPR044878">
    <property type="entry name" value="UbiA_sf"/>
</dbReference>
<dbReference type="EMBL" id="JALLPJ020000938">
    <property type="protein sequence ID" value="KAL3779335.1"/>
    <property type="molecule type" value="Genomic_DNA"/>
</dbReference>
<name>A0ABD3NTQ7_9STRA</name>
<feature type="transmembrane region" description="Helical" evidence="8">
    <location>
        <begin position="179"/>
        <end position="198"/>
    </location>
</feature>
<dbReference type="GO" id="GO:0016740">
    <property type="term" value="F:transferase activity"/>
    <property type="evidence" value="ECO:0007669"/>
    <property type="project" value="UniProtKB-KW"/>
</dbReference>
<evidence type="ECO:0000256" key="7">
    <source>
        <dbReference type="ARBA" id="ARBA00030253"/>
    </source>
</evidence>
<keyword evidence="5" id="KW-0350">Heme biosynthesis</keyword>
<dbReference type="Gene3D" id="1.10.357.140">
    <property type="entry name" value="UbiA prenyltransferase"/>
    <property type="match status" value="1"/>
</dbReference>
<accession>A0ABD3NTQ7</accession>
<dbReference type="GO" id="GO:0016020">
    <property type="term" value="C:membrane"/>
    <property type="evidence" value="ECO:0007669"/>
    <property type="project" value="UniProtKB-SubCell"/>
</dbReference>
<evidence type="ECO:0000256" key="3">
    <source>
        <dbReference type="ARBA" id="ARBA00022692"/>
    </source>
</evidence>